<name>A0AAJ4XCE0_9SPHI</name>
<dbReference type="Proteomes" id="UP000215355">
    <property type="component" value="Chromosome 1"/>
</dbReference>
<protein>
    <recommendedName>
        <fullName evidence="3">Glycosyltransferase WbsX</fullName>
    </recommendedName>
</protein>
<organism evidence="1 2">
    <name type="scientific">Sphingobacterium mizutaii</name>
    <dbReference type="NCBI Taxonomy" id="1010"/>
    <lineage>
        <taxon>Bacteria</taxon>
        <taxon>Pseudomonadati</taxon>
        <taxon>Bacteroidota</taxon>
        <taxon>Sphingobacteriia</taxon>
        <taxon>Sphingobacteriales</taxon>
        <taxon>Sphingobacteriaceae</taxon>
        <taxon>Sphingobacterium</taxon>
    </lineage>
</organism>
<gene>
    <name evidence="1" type="ORF">SAMEA4412673_02360</name>
</gene>
<proteinExistence type="predicted"/>
<dbReference type="Pfam" id="PF14307">
    <property type="entry name" value="Glyco_tran_WbsX"/>
    <property type="match status" value="1"/>
</dbReference>
<dbReference type="AlphaFoldDB" id="A0AAJ4XCE0"/>
<evidence type="ECO:0000313" key="1">
    <source>
        <dbReference type="EMBL" id="SNV51363.1"/>
    </source>
</evidence>
<dbReference type="Gene3D" id="3.20.20.80">
    <property type="entry name" value="Glycosidases"/>
    <property type="match status" value="1"/>
</dbReference>
<evidence type="ECO:0000313" key="2">
    <source>
        <dbReference type="Proteomes" id="UP000215355"/>
    </source>
</evidence>
<dbReference type="EMBL" id="LT906468">
    <property type="protein sequence ID" value="SNV51363.1"/>
    <property type="molecule type" value="Genomic_DNA"/>
</dbReference>
<dbReference type="CDD" id="cd11579">
    <property type="entry name" value="Glyco_tran_WbsX"/>
    <property type="match status" value="1"/>
</dbReference>
<dbReference type="InterPro" id="IPR032719">
    <property type="entry name" value="WbsX"/>
</dbReference>
<sequence>MGGVKAIAFYLPQFHPIKENDEWWGKGFTEWTNVAKAKPMFRGHYQPHIPADLGFYDLRLSEARIAQANLAKAYGISAFCYWHYWFGNGRRILERPFQEVLETGSPDFPFCLAWANETWSGIWHGNPKTILVEQVYPGEHDYIDHFYAILQAFKDERYYKVNGKPLFMVYKPMEIPDLPLFVSTFRRLAMENGLEGIHLVATNVDPNWDTEKHGFDALTPAVHTKDSYLRSANKFVDIYRRAKSSRLNKYYKKIFKRPTRIYNYKDAIQEFDENAGRNIYYPTVIPNWDNSPRSGLNGFILHNSTPQLFKKAMVNAVRMVKKYDSENQIIFIKSWNEWAEGNHLEPDLKFGHKYLEVVKDVLQTKD</sequence>
<reference evidence="1 2" key="1">
    <citation type="submission" date="2017-06" db="EMBL/GenBank/DDBJ databases">
        <authorList>
            <consortium name="Pathogen Informatics"/>
        </authorList>
    </citation>
    <scope>NUCLEOTIDE SEQUENCE [LARGE SCALE GENOMIC DNA]</scope>
    <source>
        <strain evidence="1 2">NCTC12149</strain>
    </source>
</reference>
<dbReference type="RefSeq" id="WP_093097059.1">
    <property type="nucleotide sequence ID" value="NZ_FNGK01000001.1"/>
</dbReference>
<evidence type="ECO:0008006" key="3">
    <source>
        <dbReference type="Google" id="ProtNLM"/>
    </source>
</evidence>
<accession>A0AAJ4XCE0</accession>
<dbReference type="PANTHER" id="PTHR41244:SF1">
    <property type="entry name" value="GLYCOSYLTRANSFERASE"/>
    <property type="match status" value="1"/>
</dbReference>
<dbReference type="PANTHER" id="PTHR41244">
    <property type="entry name" value="RHAMNAN SYNTHESIS F"/>
    <property type="match status" value="1"/>
</dbReference>
<dbReference type="KEGG" id="smiz:4412673_02360"/>